<organism evidence="1">
    <name type="scientific">marine sediment metagenome</name>
    <dbReference type="NCBI Taxonomy" id="412755"/>
    <lineage>
        <taxon>unclassified sequences</taxon>
        <taxon>metagenomes</taxon>
        <taxon>ecological metagenomes</taxon>
    </lineage>
</organism>
<sequence>MTKLDKLKDDLMRGAFKMTVSEARAQGVCVRCYSDAGRREYGITGLCELCFDEIATGR</sequence>
<dbReference type="AlphaFoldDB" id="A0A0F9C8W9"/>
<name>A0A0F9C8W9_9ZZZZ</name>
<dbReference type="EMBL" id="LAZR01034319">
    <property type="protein sequence ID" value="KKL45629.1"/>
    <property type="molecule type" value="Genomic_DNA"/>
</dbReference>
<gene>
    <name evidence="1" type="ORF">LCGC14_2353710</name>
</gene>
<comment type="caution">
    <text evidence="1">The sequence shown here is derived from an EMBL/GenBank/DDBJ whole genome shotgun (WGS) entry which is preliminary data.</text>
</comment>
<evidence type="ECO:0000313" key="1">
    <source>
        <dbReference type="EMBL" id="KKL45629.1"/>
    </source>
</evidence>
<proteinExistence type="predicted"/>
<reference evidence="1" key="1">
    <citation type="journal article" date="2015" name="Nature">
        <title>Complex archaea that bridge the gap between prokaryotes and eukaryotes.</title>
        <authorList>
            <person name="Spang A."/>
            <person name="Saw J.H."/>
            <person name="Jorgensen S.L."/>
            <person name="Zaremba-Niedzwiedzka K."/>
            <person name="Martijn J."/>
            <person name="Lind A.E."/>
            <person name="van Eijk R."/>
            <person name="Schleper C."/>
            <person name="Guy L."/>
            <person name="Ettema T.J."/>
        </authorList>
    </citation>
    <scope>NUCLEOTIDE SEQUENCE</scope>
</reference>
<accession>A0A0F9C8W9</accession>
<protein>
    <submittedName>
        <fullName evidence="1">Uncharacterized protein</fullName>
    </submittedName>
</protein>